<keyword evidence="3 6" id="KW-0812">Transmembrane</keyword>
<dbReference type="EMBL" id="AFCU01000749">
    <property type="protein sequence ID" value="EHC89495.1"/>
    <property type="molecule type" value="Genomic_DNA"/>
</dbReference>
<feature type="transmembrane region" description="Helical" evidence="6">
    <location>
        <begin position="127"/>
        <end position="146"/>
    </location>
</feature>
<dbReference type="GO" id="GO:0005886">
    <property type="term" value="C:plasma membrane"/>
    <property type="evidence" value="ECO:0007669"/>
    <property type="project" value="UniProtKB-SubCell"/>
</dbReference>
<feature type="transmembrane region" description="Helical" evidence="6">
    <location>
        <begin position="394"/>
        <end position="412"/>
    </location>
</feature>
<evidence type="ECO:0000256" key="5">
    <source>
        <dbReference type="ARBA" id="ARBA00023136"/>
    </source>
</evidence>
<dbReference type="PANTHER" id="PTHR23534">
    <property type="entry name" value="MFS PERMEASE"/>
    <property type="match status" value="1"/>
</dbReference>
<dbReference type="InterPro" id="IPR011701">
    <property type="entry name" value="MFS"/>
</dbReference>
<dbReference type="GO" id="GO:0022857">
    <property type="term" value="F:transmembrane transporter activity"/>
    <property type="evidence" value="ECO:0007669"/>
    <property type="project" value="InterPro"/>
</dbReference>
<evidence type="ECO:0000313" key="8">
    <source>
        <dbReference type="Proteomes" id="UP000005065"/>
    </source>
</evidence>
<dbReference type="Proteomes" id="UP000005065">
    <property type="component" value="Unassembled WGS sequence"/>
</dbReference>
<keyword evidence="4 6" id="KW-1133">Transmembrane helix</keyword>
<dbReference type="InterPro" id="IPR036259">
    <property type="entry name" value="MFS_trans_sf"/>
</dbReference>
<evidence type="ECO:0000256" key="1">
    <source>
        <dbReference type="ARBA" id="ARBA00004429"/>
    </source>
</evidence>
<organism evidence="7 8">
    <name type="scientific">Salmonella enterica subsp. enterica serovar Senftenberg str. A4-543</name>
    <dbReference type="NCBI Taxonomy" id="913082"/>
    <lineage>
        <taxon>Bacteria</taxon>
        <taxon>Pseudomonadati</taxon>
        <taxon>Pseudomonadota</taxon>
        <taxon>Gammaproteobacteria</taxon>
        <taxon>Enterobacterales</taxon>
        <taxon>Enterobacteriaceae</taxon>
        <taxon>Salmonella</taxon>
    </lineage>
</organism>
<sequence length="447" mass="46944">MVCDTKHNIEGDLIPSWGKDALYKLKAGKERYQIVLAMNQDNLTNDIGTHAATLPVAAQNNNIIRLSLAQALAGANSVVFYATGAIVGNAIAPSGALSTLPITIFVLGMAACILPFGALAKKKGRKAAFMVGTGAGVITGLIAALAVFISSFLLFCLAAFLGGAYAAVALSFRFAATDGVTSERRARALSLVMGGGVVAGVIGPMLVTGTMNLLPPHTFVITFIAQALVATISAFILKGVIPAEPAVAAKSGGRSLKEIVRQPGFLKTVFSGAVAYMVMNFLMTAAPLSMHMHGISQQASNLGIQWHVIAMYGPGFFTGRLINRFGALRISATGLLITAGSVLAGLSGTDIFHYWLSLILLGVGWNFGFTGASAKIIDYHRPEEKTQVQSLNDFVVFGVMIVGSFSSGALLNLYGWNAVLWGSLIPVGIAFLCILKRSHKTVVVKHE</sequence>
<feature type="transmembrane region" description="Helical" evidence="6">
    <location>
        <begin position="327"/>
        <end position="346"/>
    </location>
</feature>
<keyword evidence="5 6" id="KW-0472">Membrane</keyword>
<dbReference type="Pfam" id="PF07690">
    <property type="entry name" value="MFS_1"/>
    <property type="match status" value="1"/>
</dbReference>
<feature type="transmembrane region" description="Helical" evidence="6">
    <location>
        <begin position="152"/>
        <end position="176"/>
    </location>
</feature>
<keyword evidence="2" id="KW-1003">Cell membrane</keyword>
<feature type="transmembrane region" description="Helical" evidence="6">
    <location>
        <begin position="219"/>
        <end position="243"/>
    </location>
</feature>
<feature type="transmembrane region" description="Helical" evidence="6">
    <location>
        <begin position="418"/>
        <end position="435"/>
    </location>
</feature>
<feature type="transmembrane region" description="Helical" evidence="6">
    <location>
        <begin position="98"/>
        <end position="120"/>
    </location>
</feature>
<dbReference type="PANTHER" id="PTHR23534:SF1">
    <property type="entry name" value="MAJOR FACILITATOR SUPERFAMILY PROTEIN"/>
    <property type="match status" value="1"/>
</dbReference>
<accession>G5QZE1</accession>
<gene>
    <name evidence="7" type="ORF">LTSESEN_2293</name>
</gene>
<reference evidence="7 8" key="1">
    <citation type="journal article" date="2011" name="BMC Genomics">
        <title>Genome sequencing reveals diversification of virulence factor content and possible host adaptation in distinct subpopulations of Salmonella enterica.</title>
        <authorList>
            <person name="den Bakker H.C."/>
            <person name="Moreno Switt A.I."/>
            <person name="Govoni G."/>
            <person name="Cummings C.A."/>
            <person name="Ranieri M.L."/>
            <person name="Degoricija L."/>
            <person name="Hoelzer K."/>
            <person name="Rodriguez-Rivera L.D."/>
            <person name="Brown S."/>
            <person name="Bolchacova E."/>
            <person name="Furtado M.R."/>
            <person name="Wiedmann M."/>
        </authorList>
    </citation>
    <scope>NUCLEOTIDE SEQUENCE [LARGE SCALE GENOMIC DNA]</scope>
    <source>
        <strain evidence="7 8">A4-543</strain>
    </source>
</reference>
<evidence type="ECO:0000313" key="7">
    <source>
        <dbReference type="EMBL" id="EHC89495.1"/>
    </source>
</evidence>
<name>G5QZE1_SALSE</name>
<proteinExistence type="predicted"/>
<comment type="caution">
    <text evidence="7">The sequence shown here is derived from an EMBL/GenBank/DDBJ whole genome shotgun (WGS) entry which is preliminary data.</text>
</comment>
<feature type="transmembrane region" description="Helical" evidence="6">
    <location>
        <begin position="188"/>
        <end position="207"/>
    </location>
</feature>
<dbReference type="AlphaFoldDB" id="G5QZE1"/>
<evidence type="ECO:0000256" key="6">
    <source>
        <dbReference type="SAM" id="Phobius"/>
    </source>
</evidence>
<feature type="transmembrane region" description="Helical" evidence="6">
    <location>
        <begin position="264"/>
        <end position="283"/>
    </location>
</feature>
<feature type="transmembrane region" description="Helical" evidence="6">
    <location>
        <begin position="352"/>
        <end position="374"/>
    </location>
</feature>
<keyword evidence="2" id="KW-0997">Cell inner membrane</keyword>
<evidence type="ECO:0000256" key="3">
    <source>
        <dbReference type="ARBA" id="ARBA00022692"/>
    </source>
</evidence>
<dbReference type="PATRIC" id="fig|913082.3.peg.1769"/>
<dbReference type="BioCyc" id="SENT913082:G120J-1476-MONOMER"/>
<protein>
    <submittedName>
        <fullName evidence="7">Major facilitator superfamily MFS-1</fullName>
    </submittedName>
</protein>
<evidence type="ECO:0000256" key="2">
    <source>
        <dbReference type="ARBA" id="ARBA00022519"/>
    </source>
</evidence>
<feature type="transmembrane region" description="Helical" evidence="6">
    <location>
        <begin position="303"/>
        <end position="322"/>
    </location>
</feature>
<evidence type="ECO:0000256" key="4">
    <source>
        <dbReference type="ARBA" id="ARBA00022989"/>
    </source>
</evidence>
<dbReference type="Gene3D" id="1.20.1250.20">
    <property type="entry name" value="MFS general substrate transporter like domains"/>
    <property type="match status" value="1"/>
</dbReference>
<feature type="transmembrane region" description="Helical" evidence="6">
    <location>
        <begin position="71"/>
        <end position="92"/>
    </location>
</feature>
<comment type="subcellular location">
    <subcellularLocation>
        <location evidence="1">Cell inner membrane</location>
        <topology evidence="1">Multi-pass membrane protein</topology>
    </subcellularLocation>
</comment>
<dbReference type="SUPFAM" id="SSF103473">
    <property type="entry name" value="MFS general substrate transporter"/>
    <property type="match status" value="1"/>
</dbReference>